<keyword evidence="3" id="KW-1185">Reference proteome</keyword>
<organism evidence="2 3">
    <name type="scientific">Clostridium neuense</name>
    <dbReference type="NCBI Taxonomy" id="1728934"/>
    <lineage>
        <taxon>Bacteria</taxon>
        <taxon>Bacillati</taxon>
        <taxon>Bacillota</taxon>
        <taxon>Clostridia</taxon>
        <taxon>Eubacteriales</taxon>
        <taxon>Clostridiaceae</taxon>
        <taxon>Clostridium</taxon>
    </lineage>
</organism>
<feature type="transmembrane region" description="Helical" evidence="1">
    <location>
        <begin position="6"/>
        <end position="22"/>
    </location>
</feature>
<dbReference type="Proteomes" id="UP001623592">
    <property type="component" value="Unassembled WGS sequence"/>
</dbReference>
<keyword evidence="1" id="KW-0472">Membrane</keyword>
<dbReference type="EMBL" id="JBJIAA010000008">
    <property type="protein sequence ID" value="MFL0251003.1"/>
    <property type="molecule type" value="Genomic_DNA"/>
</dbReference>
<sequence length="150" mass="16587">MNSILLIFLIFIVAALIIYMWINKTRSGSINESSSNLNKTINSESQDSLEERLKKLILQGQMIKAIKEYRISTGASLVDAKNYVDALAAAIKEGKSMEAFKKPEADSAEIEAKVKELLLQGQKIKAVKAYREATGCDLLTAKKYVDSIQG</sequence>
<keyword evidence="1" id="KW-0812">Transmembrane</keyword>
<proteinExistence type="predicted"/>
<evidence type="ECO:0000313" key="2">
    <source>
        <dbReference type="EMBL" id="MFL0251003.1"/>
    </source>
</evidence>
<protein>
    <recommendedName>
        <fullName evidence="4">50S ribosomal protein L7/L12</fullName>
    </recommendedName>
</protein>
<accession>A0ABW8TH29</accession>
<gene>
    <name evidence="2" type="ORF">ACJDT4_11270</name>
</gene>
<comment type="caution">
    <text evidence="2">The sequence shown here is derived from an EMBL/GenBank/DDBJ whole genome shotgun (WGS) entry which is preliminary data.</text>
</comment>
<dbReference type="InterPro" id="IPR014719">
    <property type="entry name" value="Ribosomal_bL12_C/ClpS-like"/>
</dbReference>
<keyword evidence="1" id="KW-1133">Transmembrane helix</keyword>
<dbReference type="Gene3D" id="3.30.1390.10">
    <property type="match status" value="2"/>
</dbReference>
<name>A0ABW8TH29_9CLOT</name>
<evidence type="ECO:0008006" key="4">
    <source>
        <dbReference type="Google" id="ProtNLM"/>
    </source>
</evidence>
<evidence type="ECO:0000256" key="1">
    <source>
        <dbReference type="SAM" id="Phobius"/>
    </source>
</evidence>
<reference evidence="2 3" key="1">
    <citation type="submission" date="2024-11" db="EMBL/GenBank/DDBJ databases">
        <authorList>
            <person name="Heng Y.C."/>
            <person name="Lim A.C.H."/>
            <person name="Lee J.K.Y."/>
            <person name="Kittelmann S."/>
        </authorList>
    </citation>
    <scope>NUCLEOTIDE SEQUENCE [LARGE SCALE GENOMIC DNA]</scope>
    <source>
        <strain evidence="2 3">WILCCON 0114</strain>
    </source>
</reference>
<evidence type="ECO:0000313" key="3">
    <source>
        <dbReference type="Proteomes" id="UP001623592"/>
    </source>
</evidence>
<dbReference type="RefSeq" id="WP_406787659.1">
    <property type="nucleotide sequence ID" value="NZ_JBJIAA010000008.1"/>
</dbReference>